<name>A0AAD5TQY9_9FUNG</name>
<dbReference type="PANTHER" id="PTHR10013">
    <property type="entry name" value="GENERAL VESICULAR TRANSPORT FACTOR P115"/>
    <property type="match status" value="1"/>
</dbReference>
<evidence type="ECO:0000256" key="1">
    <source>
        <dbReference type="ARBA" id="ARBA00004555"/>
    </source>
</evidence>
<reference evidence="8" key="1">
    <citation type="submission" date="2020-05" db="EMBL/GenBank/DDBJ databases">
        <title>Phylogenomic resolution of chytrid fungi.</title>
        <authorList>
            <person name="Stajich J.E."/>
            <person name="Amses K."/>
            <person name="Simmons R."/>
            <person name="Seto K."/>
            <person name="Myers J."/>
            <person name="Bonds A."/>
            <person name="Quandt C.A."/>
            <person name="Barry K."/>
            <person name="Liu P."/>
            <person name="Grigoriev I."/>
            <person name="Longcore J.E."/>
            <person name="James T.Y."/>
        </authorList>
    </citation>
    <scope>NUCLEOTIDE SEQUENCE</scope>
    <source>
        <strain evidence="8">JEL0379</strain>
    </source>
</reference>
<dbReference type="Pfam" id="PF04869">
    <property type="entry name" value="Uso1_p115_head"/>
    <property type="match status" value="1"/>
</dbReference>
<sequence>MSFLFSGYTALRGDKGVEQTGGETVHKLCDRVQNSTLLEDRRAAVLGLKGLARDWKLEVGTRGMPVLINVLRNDRMDVDIVKASMETLNILCTAEPDAESPTSPNSLPKKETEDLEIMFTEIFTKDAGNVTLLLDILEEVDFYVRFYTVQLLNTLLLHSGSRLQDCILTSPLGVSRLIDLLDDRREIIRNEGLLLLIALTQNNADIQKIIAFENAFERLLGIIIDEGATDGGIIVQDCLQLTHNLLKYNVSNQNLFRETSCIQRIPTLLMIRTTINDRPVDVPITDRSIHWTEQKIVNANFVLELIRILGAPKNPSALVNQNVINYAKIVPILNDMSFSPNLPIRVRAQALYAFGDAIRGHKANQDIVSRITLPPAQKPGNSSAGGTPIPAVLQIIKIALEAGEFPLRAAAAYAFECYVYRNPDAQLAVLSTLIPPPSSNPNADNDTENPESAGSLLVSSIVDWESSRKEPFRTWFAATMLAHALNDNLQGQHLALATKLDEREDAVSLLHKCMYALLCVSRETADVRIPVSILCLLCVWVHECPKAVAELLTEGSNIQFLVEQINQSSGVNSLVQGVAAFLLGLLHEFNDDSEPTFTRASLQSLVTSRIGVDVFASRIERLREAKELNNASQHILKKDLLVGADNQPEVYFDYMFVELFKSSHDRIVRSVTTVEVKGGSPKRKTPLADEDAVKTLKEKLAEQDTELTLLRDKVPALEQTAAEAEQRETEKTLLQAQVTSLEVQLQEVATEHAAHIDTLQEAIEAFKAALAESEQNHQNLIHEHEKLKAKLSAGKEDPEREALTAECAHLKAALAEKDESYQALAAEHEALKAAQAEREEVHRKLTADHEDLLLMFADTDEELEALKASIAGGVGGFAGQDEQNNEYYADNTNGQEGHPSHDQGDGGAYGNVESYTLKGYDDSNFVGYNHYAPDSGDYAPDGAGDGPPQQYYADGQYHYAADGPNYAHYDSAGYAPPPHHTHAQ</sequence>
<comment type="subcellular location">
    <subcellularLocation>
        <location evidence="1">Golgi apparatus</location>
    </subcellularLocation>
</comment>
<evidence type="ECO:0000256" key="3">
    <source>
        <dbReference type="ARBA" id="ARBA00023054"/>
    </source>
</evidence>
<feature type="region of interest" description="Disordered" evidence="6">
    <location>
        <begin position="881"/>
        <end position="910"/>
    </location>
</feature>
<dbReference type="GO" id="GO:0048280">
    <property type="term" value="P:vesicle fusion with Golgi apparatus"/>
    <property type="evidence" value="ECO:0007669"/>
    <property type="project" value="InterPro"/>
</dbReference>
<proteinExistence type="predicted"/>
<dbReference type="InterPro" id="IPR016024">
    <property type="entry name" value="ARM-type_fold"/>
</dbReference>
<feature type="coiled-coil region" evidence="5">
    <location>
        <begin position="693"/>
        <end position="844"/>
    </location>
</feature>
<dbReference type="GO" id="GO:0006888">
    <property type="term" value="P:endoplasmic reticulum to Golgi vesicle-mediated transport"/>
    <property type="evidence" value="ECO:0007669"/>
    <property type="project" value="TreeGrafter"/>
</dbReference>
<dbReference type="InterPro" id="IPR000225">
    <property type="entry name" value="Armadillo"/>
</dbReference>
<comment type="caution">
    <text evidence="8">The sequence shown here is derived from an EMBL/GenBank/DDBJ whole genome shotgun (WGS) entry which is preliminary data.</text>
</comment>
<dbReference type="GO" id="GO:0005795">
    <property type="term" value="C:Golgi stack"/>
    <property type="evidence" value="ECO:0007669"/>
    <property type="project" value="TreeGrafter"/>
</dbReference>
<evidence type="ECO:0000259" key="7">
    <source>
        <dbReference type="Pfam" id="PF04869"/>
    </source>
</evidence>
<dbReference type="PANTHER" id="PTHR10013:SF0">
    <property type="entry name" value="GENERAL VESICULAR TRANSPORT FACTOR P115"/>
    <property type="match status" value="1"/>
</dbReference>
<keyword evidence="9" id="KW-1185">Reference proteome</keyword>
<dbReference type="GO" id="GO:0012507">
    <property type="term" value="C:ER to Golgi transport vesicle membrane"/>
    <property type="evidence" value="ECO:0007669"/>
    <property type="project" value="TreeGrafter"/>
</dbReference>
<evidence type="ECO:0000313" key="8">
    <source>
        <dbReference type="EMBL" id="KAJ3184607.1"/>
    </source>
</evidence>
<dbReference type="GO" id="GO:0048211">
    <property type="term" value="P:Golgi vesicle docking"/>
    <property type="evidence" value="ECO:0007669"/>
    <property type="project" value="TreeGrafter"/>
</dbReference>
<dbReference type="InterPro" id="IPR006953">
    <property type="entry name" value="Vesicle_Uso1_P115_head"/>
</dbReference>
<dbReference type="GO" id="GO:0000139">
    <property type="term" value="C:Golgi membrane"/>
    <property type="evidence" value="ECO:0007669"/>
    <property type="project" value="InterPro"/>
</dbReference>
<accession>A0AAD5TQY9</accession>
<gene>
    <name evidence="8" type="primary">USO1</name>
    <name evidence="8" type="ORF">HDU87_004010</name>
</gene>
<feature type="compositionally biased region" description="Low complexity" evidence="6">
    <location>
        <begin position="936"/>
        <end position="948"/>
    </location>
</feature>
<protein>
    <submittedName>
        <fullName evidence="8">Vesicle-mediated ER to Golgi transport protein</fullName>
    </submittedName>
</protein>
<evidence type="ECO:0000313" key="9">
    <source>
        <dbReference type="Proteomes" id="UP001212152"/>
    </source>
</evidence>
<keyword evidence="2" id="KW-0333">Golgi apparatus</keyword>
<feature type="domain" description="Vesicle tethering protein Uso1/P115-like head" evidence="7">
    <location>
        <begin position="363"/>
        <end position="671"/>
    </location>
</feature>
<dbReference type="Proteomes" id="UP001212152">
    <property type="component" value="Unassembled WGS sequence"/>
</dbReference>
<evidence type="ECO:0000256" key="5">
    <source>
        <dbReference type="SAM" id="Coils"/>
    </source>
</evidence>
<dbReference type="EMBL" id="JADGJQ010000003">
    <property type="protein sequence ID" value="KAJ3184607.1"/>
    <property type="molecule type" value="Genomic_DNA"/>
</dbReference>
<dbReference type="SUPFAM" id="SSF48371">
    <property type="entry name" value="ARM repeat"/>
    <property type="match status" value="2"/>
</dbReference>
<feature type="repeat" description="ARM" evidence="4">
    <location>
        <begin position="62"/>
        <end position="91"/>
    </location>
</feature>
<dbReference type="PROSITE" id="PS50176">
    <property type="entry name" value="ARM_REPEAT"/>
    <property type="match status" value="1"/>
</dbReference>
<dbReference type="Gene3D" id="1.25.10.10">
    <property type="entry name" value="Leucine-rich Repeat Variant"/>
    <property type="match status" value="1"/>
</dbReference>
<feature type="region of interest" description="Disordered" evidence="6">
    <location>
        <begin position="936"/>
        <end position="984"/>
    </location>
</feature>
<dbReference type="InterPro" id="IPR024095">
    <property type="entry name" value="Vesicle_P115"/>
</dbReference>
<keyword evidence="3 5" id="KW-0175">Coiled coil</keyword>
<dbReference type="AlphaFoldDB" id="A0AAD5TQY9"/>
<evidence type="ECO:0000256" key="2">
    <source>
        <dbReference type="ARBA" id="ARBA00023034"/>
    </source>
</evidence>
<organism evidence="8 9">
    <name type="scientific">Geranomyces variabilis</name>
    <dbReference type="NCBI Taxonomy" id="109894"/>
    <lineage>
        <taxon>Eukaryota</taxon>
        <taxon>Fungi</taxon>
        <taxon>Fungi incertae sedis</taxon>
        <taxon>Chytridiomycota</taxon>
        <taxon>Chytridiomycota incertae sedis</taxon>
        <taxon>Chytridiomycetes</taxon>
        <taxon>Spizellomycetales</taxon>
        <taxon>Powellomycetaceae</taxon>
        <taxon>Geranomyces</taxon>
    </lineage>
</organism>
<dbReference type="GO" id="GO:0005783">
    <property type="term" value="C:endoplasmic reticulum"/>
    <property type="evidence" value="ECO:0007669"/>
    <property type="project" value="TreeGrafter"/>
</dbReference>
<dbReference type="InterPro" id="IPR011989">
    <property type="entry name" value="ARM-like"/>
</dbReference>
<dbReference type="GO" id="GO:0006886">
    <property type="term" value="P:intracellular protein transport"/>
    <property type="evidence" value="ECO:0007669"/>
    <property type="project" value="InterPro"/>
</dbReference>
<evidence type="ECO:0000256" key="6">
    <source>
        <dbReference type="SAM" id="MobiDB-lite"/>
    </source>
</evidence>
<feature type="compositionally biased region" description="Polar residues" evidence="6">
    <location>
        <begin position="881"/>
        <end position="895"/>
    </location>
</feature>
<evidence type="ECO:0000256" key="4">
    <source>
        <dbReference type="PROSITE-ProRule" id="PRU00259"/>
    </source>
</evidence>